<proteinExistence type="predicted"/>
<reference evidence="2" key="1">
    <citation type="journal article" date="2015" name="Nature">
        <title>Complex archaea that bridge the gap between prokaryotes and eukaryotes.</title>
        <authorList>
            <person name="Spang A."/>
            <person name="Saw J.H."/>
            <person name="Jorgensen S.L."/>
            <person name="Zaremba-Niedzwiedzka K."/>
            <person name="Martijn J."/>
            <person name="Lind A.E."/>
            <person name="van Eijk R."/>
            <person name="Schleper C."/>
            <person name="Guy L."/>
            <person name="Ettema T.J."/>
        </authorList>
    </citation>
    <scope>NUCLEOTIDE SEQUENCE</scope>
</reference>
<dbReference type="EMBL" id="LAZR01000463">
    <property type="protein sequence ID" value="KKN67895.1"/>
    <property type="molecule type" value="Genomic_DNA"/>
</dbReference>
<protein>
    <submittedName>
        <fullName evidence="2">Uncharacterized protein</fullName>
    </submittedName>
</protein>
<name>A0A0F9SGA1_9ZZZZ</name>
<dbReference type="AlphaFoldDB" id="A0A0F9SGA1"/>
<evidence type="ECO:0000256" key="1">
    <source>
        <dbReference type="SAM" id="MobiDB-lite"/>
    </source>
</evidence>
<gene>
    <name evidence="2" type="ORF">LCGC14_0456820</name>
</gene>
<sequence length="68" mass="7679">MPKHYSNGEGKMKGSGNYANMPQEVKHTSYPSAYSNLDTDYHDTIEGVDKDLKDSFKKAAHYPSDSMY</sequence>
<comment type="caution">
    <text evidence="2">The sequence shown here is derived from an EMBL/GenBank/DDBJ whole genome shotgun (WGS) entry which is preliminary data.</text>
</comment>
<feature type="region of interest" description="Disordered" evidence="1">
    <location>
        <begin position="1"/>
        <end position="33"/>
    </location>
</feature>
<organism evidence="2">
    <name type="scientific">marine sediment metagenome</name>
    <dbReference type="NCBI Taxonomy" id="412755"/>
    <lineage>
        <taxon>unclassified sequences</taxon>
        <taxon>metagenomes</taxon>
        <taxon>ecological metagenomes</taxon>
    </lineage>
</organism>
<accession>A0A0F9SGA1</accession>
<evidence type="ECO:0000313" key="2">
    <source>
        <dbReference type="EMBL" id="KKN67895.1"/>
    </source>
</evidence>